<evidence type="ECO:0008006" key="4">
    <source>
        <dbReference type="Google" id="ProtNLM"/>
    </source>
</evidence>
<dbReference type="PANTHER" id="PTHR36974">
    <property type="entry name" value="MEMBRANE PROTEIN-RELATED"/>
    <property type="match status" value="1"/>
</dbReference>
<keyword evidence="1" id="KW-1133">Transmembrane helix</keyword>
<gene>
    <name evidence="2" type="ORF">EYB31_05785</name>
</gene>
<keyword evidence="3" id="KW-1185">Reference proteome</keyword>
<proteinExistence type="predicted"/>
<feature type="transmembrane region" description="Helical" evidence="1">
    <location>
        <begin position="92"/>
        <end position="111"/>
    </location>
</feature>
<comment type="caution">
    <text evidence="2">The sequence shown here is derived from an EMBL/GenBank/DDBJ whole genome shotgun (WGS) entry which is preliminary data.</text>
</comment>
<dbReference type="PANTHER" id="PTHR36974:SF1">
    <property type="entry name" value="DOXX FAMILY MEMBRANE PROTEIN"/>
    <property type="match status" value="1"/>
</dbReference>
<evidence type="ECO:0000313" key="3">
    <source>
        <dbReference type="Proteomes" id="UP000293142"/>
    </source>
</evidence>
<name>A0A4Q9DWK5_9BACL</name>
<feature type="transmembrane region" description="Helical" evidence="1">
    <location>
        <begin position="68"/>
        <end position="86"/>
    </location>
</feature>
<feature type="transmembrane region" description="Helical" evidence="1">
    <location>
        <begin position="31"/>
        <end position="48"/>
    </location>
</feature>
<evidence type="ECO:0000313" key="2">
    <source>
        <dbReference type="EMBL" id="TBL80735.1"/>
    </source>
</evidence>
<keyword evidence="1" id="KW-0472">Membrane</keyword>
<protein>
    <recommendedName>
        <fullName evidence="4">DoxX family membrane protein</fullName>
    </recommendedName>
</protein>
<organism evidence="2 3">
    <name type="scientific">Paenibacillus thalictri</name>
    <dbReference type="NCBI Taxonomy" id="2527873"/>
    <lineage>
        <taxon>Bacteria</taxon>
        <taxon>Bacillati</taxon>
        <taxon>Bacillota</taxon>
        <taxon>Bacilli</taxon>
        <taxon>Bacillales</taxon>
        <taxon>Paenibacillaceae</taxon>
        <taxon>Paenibacillus</taxon>
    </lineage>
</organism>
<evidence type="ECO:0000256" key="1">
    <source>
        <dbReference type="SAM" id="Phobius"/>
    </source>
</evidence>
<accession>A0A4Q9DWK5</accession>
<dbReference type="AlphaFoldDB" id="A0A4Q9DWK5"/>
<dbReference type="Proteomes" id="UP000293142">
    <property type="component" value="Unassembled WGS sequence"/>
</dbReference>
<dbReference type="EMBL" id="SIRE01000004">
    <property type="protein sequence ID" value="TBL80735.1"/>
    <property type="molecule type" value="Genomic_DNA"/>
</dbReference>
<dbReference type="OrthoDB" id="129693at2"/>
<sequence>MAPLYALVFAFIVFRLSGSLGLGYMDSWHTSLQAAAAVMLLLTASAHWGKRRPDLINMVPPSLPRPDLIVTLTGLLEIAGAIGLLLPATSRVSSVCLILLLIAMFPANIRAAKKGLTIAGKRTPKLLVRTLLQAVFITAILLAG</sequence>
<reference evidence="2 3" key="1">
    <citation type="submission" date="2019-02" db="EMBL/GenBank/DDBJ databases">
        <title>Paenibacillus sp. nov., isolated from surface-sterilized tissue of Thalictrum simplex L.</title>
        <authorList>
            <person name="Tuo L."/>
        </authorList>
    </citation>
    <scope>NUCLEOTIDE SEQUENCE [LARGE SCALE GENOMIC DNA]</scope>
    <source>
        <strain evidence="2 3">N2SHLJ1</strain>
    </source>
</reference>
<feature type="transmembrane region" description="Helical" evidence="1">
    <location>
        <begin position="126"/>
        <end position="143"/>
    </location>
</feature>
<keyword evidence="1" id="KW-0812">Transmembrane</keyword>
<dbReference type="RefSeq" id="WP_131012336.1">
    <property type="nucleotide sequence ID" value="NZ_SIRE01000004.1"/>
</dbReference>